<dbReference type="InterPro" id="IPR050953">
    <property type="entry name" value="N4_N6_ade-DNA_methylase"/>
</dbReference>
<evidence type="ECO:0000256" key="3">
    <source>
        <dbReference type="ARBA" id="ARBA00022679"/>
    </source>
</evidence>
<keyword evidence="2" id="KW-0489">Methyltransferase</keyword>
<evidence type="ECO:0000256" key="5">
    <source>
        <dbReference type="ARBA" id="ARBA00047942"/>
    </source>
</evidence>
<dbReference type="RefSeq" id="WP_131598883.1">
    <property type="nucleotide sequence ID" value="NZ_PSZO01000008.1"/>
</dbReference>
<dbReference type="EC" id="2.1.1.72" evidence="1"/>
<dbReference type="InterPro" id="IPR003356">
    <property type="entry name" value="DNA_methylase_A-5"/>
</dbReference>
<keyword evidence="4" id="KW-0680">Restriction system</keyword>
<dbReference type="SUPFAM" id="SSF53335">
    <property type="entry name" value="S-adenosyl-L-methionine-dependent methyltransferases"/>
    <property type="match status" value="1"/>
</dbReference>
<sequence>MKNFWNYATYIRENFEVMDIGKKIVIKAGGETIEIEEERFKILNFKNYEHSRIFNLKIEENWSVLILLLKLFARGYKAKEITLEKTWKLGHDKKGSLDIMISRGKTPFHLIEVKTSQELEKYTNVTNNMRKKDITKAKIMQLFSYIWQEQKAEYASYYAFNPIGEKDEFFTITDIKRMTDLSGSVIELFERWNKFWDKSSVILNNEPFNSLFKPKQSKDLFSPTEEDTKKIFHQFLTILRLYSVSDKSNAFDKMINLFIAKVVDERRGEQNFFVKNKKIFGNRFQFLMGVDDEVSTLKRLNDLYKEGMKQFLGKEIIDYSDDEIHNLLGSSNEKVLKAFEDLRLKKNSAFSFIEVFDDTSFNENAQIVIEIMKLLESIKFSSNSKSQFLGDFFEELLSTSWKQEAGQFFTPMPMVNFIVNSLPIKEKIIEKINKGDEEILPLAIDYACGSGHFIISYMHKVQEIISELSLEDLGSRYNKKINAWIVDPFSWAKDIIFAIEKDYRLVKTTKIATFLNGDGAANIIHGDGINKFNSEEYSGTKLYNSKKENPIFDFVIANPPYAVKGFEANLIKKKITRDHFSLLNDAKSGMIEILFIERTLQLLKEDGIGAIVLPRSILSTDKYESTRDFIFKNFKIISIFESGEASFGGTTTSPIILFLKKKQIENLNYDIRIISSPKFRFGTNNQEKEWLGYKFSSNKHKLGITVSGNNLSENIPKILKKFIVGDFEDKAEIYNNNLGILDRKMRDIIIPNGKTNNSIYLHHKKMMAYHYLVL</sequence>
<dbReference type="GO" id="GO:0009307">
    <property type="term" value="P:DNA restriction-modification system"/>
    <property type="evidence" value="ECO:0007669"/>
    <property type="project" value="UniProtKB-KW"/>
</dbReference>
<dbReference type="Gene3D" id="3.40.50.150">
    <property type="entry name" value="Vaccinia Virus protein VP39"/>
    <property type="match status" value="1"/>
</dbReference>
<dbReference type="GO" id="GO:0003677">
    <property type="term" value="F:DNA binding"/>
    <property type="evidence" value="ECO:0007669"/>
    <property type="project" value="InterPro"/>
</dbReference>
<dbReference type="Pfam" id="PF02384">
    <property type="entry name" value="N6_Mtase"/>
    <property type="match status" value="1"/>
</dbReference>
<dbReference type="AlphaFoldDB" id="A0A4V2NI75"/>
<comment type="caution">
    <text evidence="7">The sequence shown here is derived from an EMBL/GenBank/DDBJ whole genome shotgun (WGS) entry which is preliminary data.</text>
</comment>
<comment type="catalytic activity">
    <reaction evidence="5">
        <text>a 2'-deoxyadenosine in DNA + S-adenosyl-L-methionine = an N(6)-methyl-2'-deoxyadenosine in DNA + S-adenosyl-L-homocysteine + H(+)</text>
        <dbReference type="Rhea" id="RHEA:15197"/>
        <dbReference type="Rhea" id="RHEA-COMP:12418"/>
        <dbReference type="Rhea" id="RHEA-COMP:12419"/>
        <dbReference type="ChEBI" id="CHEBI:15378"/>
        <dbReference type="ChEBI" id="CHEBI:57856"/>
        <dbReference type="ChEBI" id="CHEBI:59789"/>
        <dbReference type="ChEBI" id="CHEBI:90615"/>
        <dbReference type="ChEBI" id="CHEBI:90616"/>
        <dbReference type="EC" id="2.1.1.72"/>
    </reaction>
</comment>
<evidence type="ECO:0000313" key="8">
    <source>
        <dbReference type="Proteomes" id="UP000294192"/>
    </source>
</evidence>
<organism evidence="7 8">
    <name type="scientific">Mycoplasma marinum</name>
    <dbReference type="NCBI Taxonomy" id="1937190"/>
    <lineage>
        <taxon>Bacteria</taxon>
        <taxon>Bacillati</taxon>
        <taxon>Mycoplasmatota</taxon>
        <taxon>Mollicutes</taxon>
        <taxon>Mycoplasmataceae</taxon>
        <taxon>Mycoplasma</taxon>
    </lineage>
</organism>
<dbReference type="Proteomes" id="UP000294192">
    <property type="component" value="Unassembled WGS sequence"/>
</dbReference>
<protein>
    <recommendedName>
        <fullName evidence="1">site-specific DNA-methyltransferase (adenine-specific)</fullName>
        <ecNumber evidence="1">2.1.1.72</ecNumber>
    </recommendedName>
</protein>
<dbReference type="GO" id="GO:0032259">
    <property type="term" value="P:methylation"/>
    <property type="evidence" value="ECO:0007669"/>
    <property type="project" value="UniProtKB-KW"/>
</dbReference>
<dbReference type="PANTHER" id="PTHR33841">
    <property type="entry name" value="DNA METHYLTRANSFERASE YEEA-RELATED"/>
    <property type="match status" value="1"/>
</dbReference>
<dbReference type="InterPro" id="IPR029063">
    <property type="entry name" value="SAM-dependent_MTases_sf"/>
</dbReference>
<evidence type="ECO:0000313" key="7">
    <source>
        <dbReference type="EMBL" id="TCG11328.1"/>
    </source>
</evidence>
<evidence type="ECO:0000256" key="1">
    <source>
        <dbReference type="ARBA" id="ARBA00011900"/>
    </source>
</evidence>
<evidence type="ECO:0000256" key="2">
    <source>
        <dbReference type="ARBA" id="ARBA00022603"/>
    </source>
</evidence>
<dbReference type="PRINTS" id="PR00507">
    <property type="entry name" value="N12N6MTFRASE"/>
</dbReference>
<keyword evidence="8" id="KW-1185">Reference proteome</keyword>
<dbReference type="EMBL" id="PSZO01000008">
    <property type="protein sequence ID" value="TCG11328.1"/>
    <property type="molecule type" value="Genomic_DNA"/>
</dbReference>
<keyword evidence="3" id="KW-0808">Transferase</keyword>
<dbReference type="GO" id="GO:0009007">
    <property type="term" value="F:site-specific DNA-methyltransferase (adenine-specific) activity"/>
    <property type="evidence" value="ECO:0007669"/>
    <property type="project" value="UniProtKB-EC"/>
</dbReference>
<gene>
    <name evidence="7" type="ORF">C4B24_02135</name>
</gene>
<feature type="domain" description="DNA methylase adenine-specific" evidence="6">
    <location>
        <begin position="387"/>
        <end position="674"/>
    </location>
</feature>
<dbReference type="OrthoDB" id="9814572at2"/>
<dbReference type="PANTHER" id="PTHR33841:SF1">
    <property type="entry name" value="DNA METHYLTRANSFERASE A"/>
    <property type="match status" value="1"/>
</dbReference>
<dbReference type="PROSITE" id="PS00092">
    <property type="entry name" value="N6_MTASE"/>
    <property type="match status" value="1"/>
</dbReference>
<dbReference type="InterPro" id="IPR002052">
    <property type="entry name" value="DNA_methylase_N6_adenine_CS"/>
</dbReference>
<reference evidence="7 8" key="1">
    <citation type="submission" date="2018-02" db="EMBL/GenBank/DDBJ databases">
        <title>Mycoplasma marinum and Mycoplasma todarodis sp. nov., moderately halophilic and psychrotolerant mycoplasmas isolated from cephalopods.</title>
        <authorList>
            <person name="Viver T."/>
        </authorList>
    </citation>
    <scope>NUCLEOTIDE SEQUENCE [LARGE SCALE GENOMIC DNA]</scope>
    <source>
        <strain evidence="7 8">PE</strain>
    </source>
</reference>
<evidence type="ECO:0000259" key="6">
    <source>
        <dbReference type="Pfam" id="PF02384"/>
    </source>
</evidence>
<dbReference type="GO" id="GO:0008170">
    <property type="term" value="F:N-methyltransferase activity"/>
    <property type="evidence" value="ECO:0007669"/>
    <property type="project" value="InterPro"/>
</dbReference>
<proteinExistence type="predicted"/>
<accession>A0A4V2NI75</accession>
<name>A0A4V2NI75_9MOLU</name>
<evidence type="ECO:0000256" key="4">
    <source>
        <dbReference type="ARBA" id="ARBA00022747"/>
    </source>
</evidence>